<dbReference type="InterPro" id="IPR001638">
    <property type="entry name" value="Solute-binding_3/MltF_N"/>
</dbReference>
<comment type="similarity">
    <text evidence="2">Belongs to the bacterial solute-binding protein SsuA/TauA family.</text>
</comment>
<evidence type="ECO:0000313" key="7">
    <source>
        <dbReference type="Proteomes" id="UP001526143"/>
    </source>
</evidence>
<dbReference type="Pfam" id="PF09084">
    <property type="entry name" value="NMT1"/>
    <property type="match status" value="1"/>
</dbReference>
<evidence type="ECO:0000256" key="3">
    <source>
        <dbReference type="ARBA" id="ARBA00022729"/>
    </source>
</evidence>
<evidence type="ECO:0000256" key="4">
    <source>
        <dbReference type="SAM" id="Phobius"/>
    </source>
</evidence>
<organism evidence="6 7">
    <name type="scientific">Plectonema radiosum NIES-515</name>
    <dbReference type="NCBI Taxonomy" id="2986073"/>
    <lineage>
        <taxon>Bacteria</taxon>
        <taxon>Bacillati</taxon>
        <taxon>Cyanobacteriota</taxon>
        <taxon>Cyanophyceae</taxon>
        <taxon>Oscillatoriophycideae</taxon>
        <taxon>Oscillatoriales</taxon>
        <taxon>Microcoleaceae</taxon>
        <taxon>Plectonema</taxon>
    </lineage>
</organism>
<keyword evidence="4" id="KW-0812">Transmembrane</keyword>
<keyword evidence="4" id="KW-1133">Transmembrane helix</keyword>
<proteinExistence type="inferred from homology"/>
<dbReference type="Gene3D" id="3.40.190.10">
    <property type="entry name" value="Periplasmic binding protein-like II"/>
    <property type="match status" value="2"/>
</dbReference>
<protein>
    <submittedName>
        <fullName evidence="6">ABC transporter substrate-binding protein</fullName>
    </submittedName>
</protein>
<dbReference type="SUPFAM" id="SSF53850">
    <property type="entry name" value="Periplasmic binding protein-like II"/>
    <property type="match status" value="1"/>
</dbReference>
<accession>A0ABT3B222</accession>
<keyword evidence="3" id="KW-0732">Signal</keyword>
<dbReference type="Proteomes" id="UP001526143">
    <property type="component" value="Unassembled WGS sequence"/>
</dbReference>
<evidence type="ECO:0000256" key="2">
    <source>
        <dbReference type="ARBA" id="ARBA00010742"/>
    </source>
</evidence>
<evidence type="ECO:0000256" key="1">
    <source>
        <dbReference type="ARBA" id="ARBA00004418"/>
    </source>
</evidence>
<evidence type="ECO:0000313" key="6">
    <source>
        <dbReference type="EMBL" id="MCV3215403.1"/>
    </source>
</evidence>
<dbReference type="SMART" id="SM00062">
    <property type="entry name" value="PBPb"/>
    <property type="match status" value="1"/>
</dbReference>
<name>A0ABT3B222_9CYAN</name>
<evidence type="ECO:0000259" key="5">
    <source>
        <dbReference type="SMART" id="SM00062"/>
    </source>
</evidence>
<gene>
    <name evidence="6" type="ORF">OGM63_18100</name>
</gene>
<comment type="caution">
    <text evidence="6">The sequence shown here is derived from an EMBL/GenBank/DDBJ whole genome shotgun (WGS) entry which is preliminary data.</text>
</comment>
<dbReference type="InterPro" id="IPR015168">
    <property type="entry name" value="SsuA/THI5"/>
</dbReference>
<reference evidence="6 7" key="1">
    <citation type="submission" date="2022-10" db="EMBL/GenBank/DDBJ databases">
        <title>Identification of biosynthetic pathway for the production of the potent trypsin inhibitor radiosumin.</title>
        <authorList>
            <person name="Fewer D.P."/>
            <person name="Delbaje E."/>
            <person name="Ouyang X."/>
            <person name="Agostino P.D."/>
            <person name="Wahlsten M."/>
            <person name="Jokela J."/>
            <person name="Permi P."/>
            <person name="Haapaniemi E."/>
            <person name="Koistinen H."/>
        </authorList>
    </citation>
    <scope>NUCLEOTIDE SEQUENCE [LARGE SCALE GENOMIC DNA]</scope>
    <source>
        <strain evidence="6 7">NIES-515</strain>
    </source>
</reference>
<keyword evidence="4" id="KW-0472">Membrane</keyword>
<comment type="subcellular location">
    <subcellularLocation>
        <location evidence="1">Periplasm</location>
    </subcellularLocation>
</comment>
<dbReference type="EMBL" id="JAOWRF010000255">
    <property type="protein sequence ID" value="MCV3215403.1"/>
    <property type="molecule type" value="Genomic_DNA"/>
</dbReference>
<feature type="transmembrane region" description="Helical" evidence="4">
    <location>
        <begin position="21"/>
        <end position="40"/>
    </location>
</feature>
<keyword evidence="7" id="KW-1185">Reference proteome</keyword>
<sequence length="353" mass="39048">MKIAEIMIDTLGIWWKQKLKLGIKPTSFYLFAIALSLTFLTNACNFGQNQSLKLLRVGTISFPGYDIARYAQTSEIFKQRGLKVEFLLFDNSQDTSRAVMRGRLDAAFTTFWEVMQVDPGNGNPVVLMTLDISAGADGIFAKPEIKSVEDLRGKKVGTKLGIISHLTLLEALKSHQIKPCDVQILDYSNDVAAQKIKEGEIDAAVLWEPVLGETAKSLKGNIIHTTKQVDSLVIDTLMSSNSIVKAKKAELKQFMLAWFDVMHAVETQPKKVFNAVGEQLGQSGESFASDYAGLKKGDMTLNQRMFAPEGRLKSAKAEIVQLLKADPRHGRVIRQDVEIDATLVNEAIAGWKS</sequence>
<feature type="domain" description="Solute-binding protein family 3/N-terminal" evidence="5">
    <location>
        <begin position="54"/>
        <end position="276"/>
    </location>
</feature>
<dbReference type="RefSeq" id="WP_263747031.1">
    <property type="nucleotide sequence ID" value="NZ_JAOWRF010000255.1"/>
</dbReference>
<dbReference type="PANTHER" id="PTHR30024:SF47">
    <property type="entry name" value="TAURINE-BINDING PERIPLASMIC PROTEIN"/>
    <property type="match status" value="1"/>
</dbReference>
<dbReference type="PANTHER" id="PTHR30024">
    <property type="entry name" value="ALIPHATIC SULFONATES-BINDING PROTEIN-RELATED"/>
    <property type="match status" value="1"/>
</dbReference>